<organism evidence="1 2">
    <name type="scientific">Trachymyrmex cornetzi</name>
    <dbReference type="NCBI Taxonomy" id="471704"/>
    <lineage>
        <taxon>Eukaryota</taxon>
        <taxon>Metazoa</taxon>
        <taxon>Ecdysozoa</taxon>
        <taxon>Arthropoda</taxon>
        <taxon>Hexapoda</taxon>
        <taxon>Insecta</taxon>
        <taxon>Pterygota</taxon>
        <taxon>Neoptera</taxon>
        <taxon>Endopterygota</taxon>
        <taxon>Hymenoptera</taxon>
        <taxon>Apocrita</taxon>
        <taxon>Aculeata</taxon>
        <taxon>Formicoidea</taxon>
        <taxon>Formicidae</taxon>
        <taxon>Myrmicinae</taxon>
        <taxon>Trachymyrmex</taxon>
    </lineage>
</organism>
<accession>A0A195E045</accession>
<evidence type="ECO:0000313" key="1">
    <source>
        <dbReference type="EMBL" id="KYN18471.1"/>
    </source>
</evidence>
<dbReference type="AlphaFoldDB" id="A0A195E045"/>
<protein>
    <submittedName>
        <fullName evidence="1">Uncharacterized protein</fullName>
    </submittedName>
</protein>
<reference evidence="1 2" key="1">
    <citation type="submission" date="2015-09" db="EMBL/GenBank/DDBJ databases">
        <title>Trachymyrmex cornetzi WGS genome.</title>
        <authorList>
            <person name="Nygaard S."/>
            <person name="Hu H."/>
            <person name="Boomsma J."/>
            <person name="Zhang G."/>
        </authorList>
    </citation>
    <scope>NUCLEOTIDE SEQUENCE [LARGE SCALE GENOMIC DNA]</scope>
    <source>
        <strain evidence="1">Tcor2-1</strain>
        <tissue evidence="1">Whole body</tissue>
    </source>
</reference>
<dbReference type="EMBL" id="KQ979955">
    <property type="protein sequence ID" value="KYN18471.1"/>
    <property type="molecule type" value="Genomic_DNA"/>
</dbReference>
<keyword evidence="2" id="KW-1185">Reference proteome</keyword>
<proteinExistence type="predicted"/>
<name>A0A195E045_9HYME</name>
<evidence type="ECO:0000313" key="2">
    <source>
        <dbReference type="Proteomes" id="UP000078492"/>
    </source>
</evidence>
<gene>
    <name evidence="1" type="ORF">ALC57_09151</name>
</gene>
<sequence length="69" mass="7701">MSICRNQDTGQAKCALDYRKLAWLNSVGALLRLDEPTYTVVRTQSGGHDNKYGIVKSRQIGLSFSLKAR</sequence>
<dbReference type="Proteomes" id="UP000078492">
    <property type="component" value="Unassembled WGS sequence"/>
</dbReference>